<evidence type="ECO:0000313" key="10">
    <source>
        <dbReference type="EMBL" id="QPC45410.1"/>
    </source>
</evidence>
<dbReference type="Pfam" id="PF07690">
    <property type="entry name" value="MFS_1"/>
    <property type="match status" value="2"/>
</dbReference>
<keyword evidence="4 8" id="KW-0812">Transmembrane</keyword>
<feature type="transmembrane region" description="Helical" evidence="8">
    <location>
        <begin position="40"/>
        <end position="61"/>
    </location>
</feature>
<feature type="transmembrane region" description="Helical" evidence="8">
    <location>
        <begin position="93"/>
        <end position="114"/>
    </location>
</feature>
<keyword evidence="6 8" id="KW-0472">Membrane</keyword>
<dbReference type="AlphaFoldDB" id="A0A7S8C8K4"/>
<dbReference type="KEGG" id="kmn:HW532_18305"/>
<feature type="compositionally biased region" description="Low complexity" evidence="7">
    <location>
        <begin position="456"/>
        <end position="468"/>
    </location>
</feature>
<evidence type="ECO:0000256" key="3">
    <source>
        <dbReference type="ARBA" id="ARBA00022475"/>
    </source>
</evidence>
<dbReference type="InterPro" id="IPR036259">
    <property type="entry name" value="MFS_trans_sf"/>
</dbReference>
<evidence type="ECO:0000313" key="11">
    <source>
        <dbReference type="Proteomes" id="UP000593594"/>
    </source>
</evidence>
<feature type="transmembrane region" description="Helical" evidence="8">
    <location>
        <begin position="291"/>
        <end position="309"/>
    </location>
</feature>
<reference evidence="10 11" key="1">
    <citation type="submission" date="2020-06" db="EMBL/GenBank/DDBJ databases">
        <title>Genome sequence of 2 isolates from Red Sea Mangroves.</title>
        <authorList>
            <person name="Sefrji F."/>
            <person name="Michoud G."/>
            <person name="Merlino G."/>
            <person name="Daffonchio D."/>
        </authorList>
    </citation>
    <scope>NUCLEOTIDE SEQUENCE [LARGE SCALE GENOMIC DNA]</scope>
    <source>
        <strain evidence="10 11">R1DC25</strain>
    </source>
</reference>
<evidence type="ECO:0000256" key="7">
    <source>
        <dbReference type="SAM" id="MobiDB-lite"/>
    </source>
</evidence>
<comment type="subcellular location">
    <subcellularLocation>
        <location evidence="1">Cell membrane</location>
        <topology evidence="1">Multi-pass membrane protein</topology>
    </subcellularLocation>
</comment>
<protein>
    <submittedName>
        <fullName evidence="10">DHA2 family efflux MFS transporter permease subunit</fullName>
    </submittedName>
</protein>
<feature type="transmembrane region" description="Helical" evidence="8">
    <location>
        <begin position="321"/>
        <end position="340"/>
    </location>
</feature>
<dbReference type="Proteomes" id="UP000593594">
    <property type="component" value="Chromosome"/>
</dbReference>
<feature type="transmembrane region" description="Helical" evidence="8">
    <location>
        <begin position="392"/>
        <end position="411"/>
    </location>
</feature>
<evidence type="ECO:0000256" key="5">
    <source>
        <dbReference type="ARBA" id="ARBA00022989"/>
    </source>
</evidence>
<dbReference type="Gene3D" id="1.20.1250.20">
    <property type="entry name" value="MFS general substrate transporter like domains"/>
    <property type="match status" value="1"/>
</dbReference>
<feature type="transmembrane region" description="Helical" evidence="8">
    <location>
        <begin position="68"/>
        <end position="87"/>
    </location>
</feature>
<feature type="transmembrane region" description="Helical" evidence="8">
    <location>
        <begin position="187"/>
        <end position="206"/>
    </location>
</feature>
<dbReference type="NCBIfam" id="TIGR00711">
    <property type="entry name" value="efflux_EmrB"/>
    <property type="match status" value="1"/>
</dbReference>
<feature type="transmembrane region" description="Helical" evidence="8">
    <location>
        <begin position="346"/>
        <end position="371"/>
    </location>
</feature>
<dbReference type="PROSITE" id="PS50850">
    <property type="entry name" value="MFS"/>
    <property type="match status" value="1"/>
</dbReference>
<evidence type="ECO:0000256" key="6">
    <source>
        <dbReference type="ARBA" id="ARBA00023136"/>
    </source>
</evidence>
<keyword evidence="11" id="KW-1185">Reference proteome</keyword>
<gene>
    <name evidence="10" type="ORF">HW532_18305</name>
</gene>
<name>A0A7S8C8K4_9HYPH</name>
<evidence type="ECO:0000256" key="1">
    <source>
        <dbReference type="ARBA" id="ARBA00004651"/>
    </source>
</evidence>
<evidence type="ECO:0000256" key="2">
    <source>
        <dbReference type="ARBA" id="ARBA00022448"/>
    </source>
</evidence>
<dbReference type="EMBL" id="CP058214">
    <property type="protein sequence ID" value="QPC45410.1"/>
    <property type="molecule type" value="Genomic_DNA"/>
</dbReference>
<feature type="transmembrane region" description="Helical" evidence="8">
    <location>
        <begin position="423"/>
        <end position="443"/>
    </location>
</feature>
<dbReference type="InterPro" id="IPR004638">
    <property type="entry name" value="EmrB-like"/>
</dbReference>
<feature type="transmembrane region" description="Helical" evidence="8">
    <location>
        <begin position="255"/>
        <end position="279"/>
    </location>
</feature>
<dbReference type="GO" id="GO:0022857">
    <property type="term" value="F:transmembrane transporter activity"/>
    <property type="evidence" value="ECO:0007669"/>
    <property type="project" value="InterPro"/>
</dbReference>
<dbReference type="InterPro" id="IPR011701">
    <property type="entry name" value="MFS"/>
</dbReference>
<feature type="domain" description="Major facilitator superfamily (MFS) profile" evidence="9">
    <location>
        <begin position="2"/>
        <end position="448"/>
    </location>
</feature>
<feature type="transmembrane region" description="Helical" evidence="8">
    <location>
        <begin position="154"/>
        <end position="175"/>
    </location>
</feature>
<dbReference type="PANTHER" id="PTHR42718">
    <property type="entry name" value="MAJOR FACILITATOR SUPERFAMILY MULTIDRUG TRANSPORTER MFSC"/>
    <property type="match status" value="1"/>
</dbReference>
<dbReference type="CDD" id="cd17503">
    <property type="entry name" value="MFS_LmrB_MDR_like"/>
    <property type="match status" value="1"/>
</dbReference>
<proteinExistence type="predicted"/>
<feature type="transmembrane region" description="Helical" evidence="8">
    <location>
        <begin position="212"/>
        <end position="234"/>
    </location>
</feature>
<feature type="transmembrane region" description="Helical" evidence="8">
    <location>
        <begin position="126"/>
        <end position="148"/>
    </location>
</feature>
<keyword evidence="2" id="KW-0813">Transport</keyword>
<evidence type="ECO:0000256" key="4">
    <source>
        <dbReference type="ARBA" id="ARBA00022692"/>
    </source>
</evidence>
<dbReference type="Gene3D" id="1.20.1720.10">
    <property type="entry name" value="Multidrug resistance protein D"/>
    <property type="match status" value="1"/>
</dbReference>
<dbReference type="PRINTS" id="PR01036">
    <property type="entry name" value="TCRTETB"/>
</dbReference>
<keyword evidence="3" id="KW-1003">Cell membrane</keyword>
<sequence>MIALIVACALFMQTLDSTVLGTALPAIAVAFGESPVTLHLAMTSYLIALAVFMPLSGWVADRWGARDVFRLAIIVFTLASIACGLAPNAEALILARVVQGLGGAMMVPVGRLVLLRSVPKHEYVDALAWVTVPALMGPVLGPTVGGLLTTYASWHWIFWINVPMGLIGLAMTTIFVDDIREDDVPPLDLRGFVLAGIGIAGVMFTLETLGDGLIPAGWTMALGAVGLVSMALYIRHARHIASPVIDLTLLRVHTFRASVAGGAVFRFGIGAIPFLLPLLLQAGFGYSAADAGLVTSAAAAGAIVMKALAGRILRLFGFRSVLIWNGVLSAAFMAACALFTPATPWWTMVLVLLVGGFFRSLQFTGVNAVAFADVEPADFSQATSFSSMMQQLSLSVGIGFGALMLTLSQMWRGSDTLSYTDFPPAFIAVGLLTAVSSLFFVGLHRTAGDELAKRSAPAPAGAMGGMAAQPPREDP</sequence>
<feature type="region of interest" description="Disordered" evidence="7">
    <location>
        <begin position="454"/>
        <end position="475"/>
    </location>
</feature>
<dbReference type="SUPFAM" id="SSF103473">
    <property type="entry name" value="MFS general substrate transporter"/>
    <property type="match status" value="1"/>
</dbReference>
<organism evidence="10 11">
    <name type="scientific">Kaustia mangrovi</name>
    <dbReference type="NCBI Taxonomy" id="2593653"/>
    <lineage>
        <taxon>Bacteria</taxon>
        <taxon>Pseudomonadati</taxon>
        <taxon>Pseudomonadota</taxon>
        <taxon>Alphaproteobacteria</taxon>
        <taxon>Hyphomicrobiales</taxon>
        <taxon>Parvibaculaceae</taxon>
        <taxon>Kaustia</taxon>
    </lineage>
</organism>
<evidence type="ECO:0000256" key="8">
    <source>
        <dbReference type="SAM" id="Phobius"/>
    </source>
</evidence>
<dbReference type="PANTHER" id="PTHR42718:SF46">
    <property type="entry name" value="BLR6921 PROTEIN"/>
    <property type="match status" value="1"/>
</dbReference>
<accession>A0A7S8C8K4</accession>
<evidence type="ECO:0000259" key="9">
    <source>
        <dbReference type="PROSITE" id="PS50850"/>
    </source>
</evidence>
<dbReference type="GO" id="GO:0005886">
    <property type="term" value="C:plasma membrane"/>
    <property type="evidence" value="ECO:0007669"/>
    <property type="project" value="UniProtKB-SubCell"/>
</dbReference>
<dbReference type="InterPro" id="IPR020846">
    <property type="entry name" value="MFS_dom"/>
</dbReference>
<keyword evidence="5 8" id="KW-1133">Transmembrane helix</keyword>